<dbReference type="CDD" id="cd07302">
    <property type="entry name" value="CHD"/>
    <property type="match status" value="1"/>
</dbReference>
<dbReference type="Gene3D" id="3.30.70.1230">
    <property type="entry name" value="Nucleotide cyclase"/>
    <property type="match status" value="1"/>
</dbReference>
<evidence type="ECO:0000313" key="5">
    <source>
        <dbReference type="EMBL" id="MFC6672902.1"/>
    </source>
</evidence>
<evidence type="ECO:0000259" key="4">
    <source>
        <dbReference type="PROSITE" id="PS50125"/>
    </source>
</evidence>
<evidence type="ECO:0000256" key="2">
    <source>
        <dbReference type="ARBA" id="ARBA00022840"/>
    </source>
</evidence>
<feature type="domain" description="Guanylate cyclase" evidence="4">
    <location>
        <begin position="54"/>
        <end position="187"/>
    </location>
</feature>
<dbReference type="InterPro" id="IPR001054">
    <property type="entry name" value="A/G_cyclase"/>
</dbReference>
<accession>A0ABW2A679</accession>
<dbReference type="PANTHER" id="PTHR16305">
    <property type="entry name" value="TESTICULAR SOLUBLE ADENYLYL CYCLASE"/>
    <property type="match status" value="1"/>
</dbReference>
<reference evidence="6" key="1">
    <citation type="journal article" date="2019" name="Int. J. Syst. Evol. Microbiol.">
        <title>The Global Catalogue of Microorganisms (GCM) 10K type strain sequencing project: providing services to taxonomists for standard genome sequencing and annotation.</title>
        <authorList>
            <consortium name="The Broad Institute Genomics Platform"/>
            <consortium name="The Broad Institute Genome Sequencing Center for Infectious Disease"/>
            <person name="Wu L."/>
            <person name="Ma J."/>
        </authorList>
    </citation>
    <scope>NUCLEOTIDE SEQUENCE [LARGE SCALE GENOMIC DNA]</scope>
    <source>
        <strain evidence="6">NBRC 111756</strain>
    </source>
</reference>
<dbReference type="Proteomes" id="UP001596422">
    <property type="component" value="Unassembled WGS sequence"/>
</dbReference>
<evidence type="ECO:0000256" key="1">
    <source>
        <dbReference type="ARBA" id="ARBA00022741"/>
    </source>
</evidence>
<evidence type="ECO:0000256" key="3">
    <source>
        <dbReference type="SAM" id="MobiDB-lite"/>
    </source>
</evidence>
<dbReference type="SMART" id="SM00044">
    <property type="entry name" value="CYCc"/>
    <property type="match status" value="1"/>
</dbReference>
<keyword evidence="2" id="KW-0067">ATP-binding</keyword>
<feature type="compositionally biased region" description="Basic residues" evidence="3">
    <location>
        <begin position="899"/>
        <end position="910"/>
    </location>
</feature>
<dbReference type="InterPro" id="IPR041664">
    <property type="entry name" value="AAA_16"/>
</dbReference>
<dbReference type="InterPro" id="IPR029787">
    <property type="entry name" value="Nucleotide_cyclase"/>
</dbReference>
<feature type="region of interest" description="Disordered" evidence="3">
    <location>
        <begin position="899"/>
        <end position="918"/>
    </location>
</feature>
<dbReference type="PANTHER" id="PTHR16305:SF28">
    <property type="entry name" value="GUANYLATE CYCLASE DOMAIN-CONTAINING PROTEIN"/>
    <property type="match status" value="1"/>
</dbReference>
<comment type="caution">
    <text evidence="5">The sequence shown here is derived from an EMBL/GenBank/DDBJ whole genome shotgun (WGS) entry which is preliminary data.</text>
</comment>
<evidence type="ECO:0000313" key="6">
    <source>
        <dbReference type="Proteomes" id="UP001596422"/>
    </source>
</evidence>
<dbReference type="SUPFAM" id="SSF55073">
    <property type="entry name" value="Nucleotide cyclase"/>
    <property type="match status" value="1"/>
</dbReference>
<dbReference type="Gene3D" id="3.40.50.300">
    <property type="entry name" value="P-loop containing nucleotide triphosphate hydrolases"/>
    <property type="match status" value="1"/>
</dbReference>
<name>A0ABW2A679_9GAMM</name>
<keyword evidence="6" id="KW-1185">Reference proteome</keyword>
<proteinExistence type="predicted"/>
<dbReference type="InterPro" id="IPR027417">
    <property type="entry name" value="P-loop_NTPase"/>
</dbReference>
<dbReference type="SUPFAM" id="SSF52540">
    <property type="entry name" value="P-loop containing nucleoside triphosphate hydrolases"/>
    <property type="match status" value="1"/>
</dbReference>
<organism evidence="5 6">
    <name type="scientific">Marinobacterium aestuariivivens</name>
    <dbReference type="NCBI Taxonomy" id="1698799"/>
    <lineage>
        <taxon>Bacteria</taxon>
        <taxon>Pseudomonadati</taxon>
        <taxon>Pseudomonadota</taxon>
        <taxon>Gammaproteobacteria</taxon>
        <taxon>Oceanospirillales</taxon>
        <taxon>Oceanospirillaceae</taxon>
        <taxon>Marinobacterium</taxon>
    </lineage>
</organism>
<sequence>MDAKFCSECGAPLANGGTVAPVQYTPAYLAERIRAEKAAMLARGAADGERKTITMLFSDLADSTELIQYLDAEEAQQLLDPVLKLMMEAVHHYEGYVAKSLGDGILALFGAPIAHEDHARRALYAALRMQHSMDELAERIEREKGLQLRLRIGIHSGEVVVRSIHTEDLHTDYDPVGRSIHIASRMETAASPGAIVVSEYSYRLTQGYFEFRALGPTRVKGVAEPIQIYELLGVGPLRTRLQVSVSRGLVPFFGRQQELSCLQALLDRMLAGQGQLVAVRGEPGVGKSRLLLEFKRSVSDDCLVLETFSVSHTRTFACWPLIGLLNQYFDLAPRDDARRRHEKIGAKVAALDASLEQGLPYLQFLLAGAGDNSPLLHLDPQTRRERTFEAIRQLLLAQSRQRPLVLIFEDLQWLDSETQAFLELLVGALEGHRLMLLVNYRPEYRDQWLGKSGSTRLQLEPLAQSDAEGLLQSLLGSAPELMPVARRILEKTEGNPFFIEEVVQTLAEEQVLVGRRGHYRLGTSAGDLQLPMTVQGVLAARIDRLPPDSKALLQVLAVIGKALPFGLVRQVTGESHDDLMLLLNRLQDADFIYSIPAFPEQEFAFKHALTLEVAYRSLLNERRSDLHERTARAIESRYRDRLDEHYGELAHHYGRSGNTDKAIEYLQLAGQQAVQRYANSEAIAQLSKALELIGSLPESPQRDSLELAARLTSGPALMATRGYAAAEVESTYSRALQLCRQVGAPPQLFPALLGLRTFYHVRGELPVARELSEQLVRLARKRATTSASSRRIGRSEPCCSTWESWTWPAPSWRRHWHSTIRSTLSAMCSITASIPGSSACSIWPGYSGTRAIPSSHWKKATRDWRWPRGSITPLSGWCHWCSMPKPTCCAGICVRPRSGPKRRSHRHRHMDSRSGTSGVGCCGDGRWRSRASTRPVLPKSARAWRPTGRPVPSCGVPISSRCCSRRWSKPAGWMKPVTA</sequence>
<dbReference type="Pfam" id="PF13191">
    <property type="entry name" value="AAA_16"/>
    <property type="match status" value="1"/>
</dbReference>
<dbReference type="PROSITE" id="PS50125">
    <property type="entry name" value="GUANYLATE_CYCLASE_2"/>
    <property type="match status" value="1"/>
</dbReference>
<keyword evidence="1" id="KW-0547">Nucleotide-binding</keyword>
<gene>
    <name evidence="5" type="ORF">ACFQDL_24560</name>
</gene>
<protein>
    <submittedName>
        <fullName evidence="5">Adenylate/guanylate cyclase domain-containing protein</fullName>
    </submittedName>
</protein>
<dbReference type="EMBL" id="JBHSWE010000001">
    <property type="protein sequence ID" value="MFC6672902.1"/>
    <property type="molecule type" value="Genomic_DNA"/>
</dbReference>
<dbReference type="RefSeq" id="WP_379911310.1">
    <property type="nucleotide sequence ID" value="NZ_JBHSWE010000001.1"/>
</dbReference>
<dbReference type="Pfam" id="PF00211">
    <property type="entry name" value="Guanylate_cyc"/>
    <property type="match status" value="1"/>
</dbReference>